<name>A0A6V8IBB6_9PROT</name>
<proteinExistence type="predicted"/>
<dbReference type="Pfam" id="PF10076">
    <property type="entry name" value="Phage_Mu_Gp48"/>
    <property type="match status" value="1"/>
</dbReference>
<organism evidence="1 2">
    <name type="scientific">Acetobacter persici</name>
    <dbReference type="NCBI Taxonomy" id="1076596"/>
    <lineage>
        <taxon>Bacteria</taxon>
        <taxon>Pseudomonadati</taxon>
        <taxon>Pseudomonadota</taxon>
        <taxon>Alphaproteobacteria</taxon>
        <taxon>Acetobacterales</taxon>
        <taxon>Acetobacteraceae</taxon>
        <taxon>Acetobacter</taxon>
    </lineage>
</organism>
<comment type="caution">
    <text evidence="1">The sequence shown here is derived from an EMBL/GenBank/DDBJ whole genome shotgun (WGS) entry which is preliminary data.</text>
</comment>
<dbReference type="OrthoDB" id="6592844at2"/>
<evidence type="ECO:0000313" key="2">
    <source>
        <dbReference type="Proteomes" id="UP000548726"/>
    </source>
</evidence>
<sequence length="181" mass="19440">MSRTPEQIRDEWLHDLMPPGALERSPDGNLAKFLLAFAGPFAALESDVDGLAQEISPGTAVGLLADYEAVLGPDPCGRDQGDLTLAQRQALAFQRWVAGAGVTPAFFLAMAEAAGFTITIEEPDTPVHGRVRCGTARYGTADLRFLWIVTLPNKNTGLECPMQRLAPAHTTLVFKYAEAAS</sequence>
<accession>A0A6V8IBB6</accession>
<evidence type="ECO:0000313" key="1">
    <source>
        <dbReference type="EMBL" id="GFE94901.1"/>
    </source>
</evidence>
<keyword evidence="2" id="KW-1185">Reference proteome</keyword>
<gene>
    <name evidence="1" type="ORF">DmAi_29600</name>
</gene>
<dbReference type="AlphaFoldDB" id="A0A6V8IBB6"/>
<dbReference type="EMBL" id="BLJP01000032">
    <property type="protein sequence ID" value="GFE94901.1"/>
    <property type="molecule type" value="Genomic_DNA"/>
</dbReference>
<protein>
    <submittedName>
        <fullName evidence="1">Tail protein</fullName>
    </submittedName>
</protein>
<dbReference type="Proteomes" id="UP000548726">
    <property type="component" value="Unassembled WGS sequence"/>
</dbReference>
<dbReference type="RefSeq" id="WP_086656682.1">
    <property type="nucleotide sequence ID" value="NZ_BLJP01000032.1"/>
</dbReference>
<reference evidence="1 2" key="1">
    <citation type="journal article" date="2020" name="Cell Rep.">
        <title>Local necrotic cells trigger systemic immune activation via gut microbiome dysbiosis in Drosophila.</title>
        <authorList>
            <person name="Kosakamoto H."/>
            <person name="Yamauchi T."/>
            <person name="Akuzawa-Tokita Y."/>
            <person name="Nishimura K."/>
            <person name="Soga T."/>
            <person name="Murakami T."/>
            <person name="Mori H."/>
            <person name="Yamamoto K."/>
            <person name="Miyazaki R."/>
            <person name="Koto A."/>
            <person name="Miura M."/>
            <person name="Obata F."/>
        </authorList>
    </citation>
    <scope>NUCLEOTIDE SEQUENCE [LARGE SCALE GENOMIC DNA]</scope>
    <source>
        <strain evidence="1 2">Ai</strain>
    </source>
</reference>
<dbReference type="InterPro" id="IPR018755">
    <property type="entry name" value="Phage_Mu_Gp48"/>
</dbReference>